<feature type="region of interest" description="Disordered" evidence="1">
    <location>
        <begin position="374"/>
        <end position="412"/>
    </location>
</feature>
<evidence type="ECO:0000313" key="2">
    <source>
        <dbReference type="Proteomes" id="UP000265300"/>
    </source>
</evidence>
<dbReference type="OrthoDB" id="9450944at2759"/>
<dbReference type="KEGG" id="lve:103086297"/>
<name>A0A340WFL6_LIPVE</name>
<evidence type="ECO:0000256" key="1">
    <source>
        <dbReference type="SAM" id="MobiDB-lite"/>
    </source>
</evidence>
<keyword evidence="2" id="KW-1185">Reference proteome</keyword>
<evidence type="ECO:0000313" key="3">
    <source>
        <dbReference type="RefSeq" id="XP_007446372.1"/>
    </source>
</evidence>
<protein>
    <submittedName>
        <fullName evidence="3">LOW QUALITY PROTEIN: uncharacterized protein C12orf71 homolog</fullName>
    </submittedName>
</protein>
<accession>A0A340WFL6</accession>
<reference evidence="3" key="1">
    <citation type="submission" date="2025-08" db="UniProtKB">
        <authorList>
            <consortium name="RefSeq"/>
        </authorList>
    </citation>
    <scope>IDENTIFICATION</scope>
</reference>
<proteinExistence type="predicted"/>
<organism evidence="2 3">
    <name type="scientific">Lipotes vexillifer</name>
    <name type="common">Yangtze river dolphin</name>
    <dbReference type="NCBI Taxonomy" id="118797"/>
    <lineage>
        <taxon>Eukaryota</taxon>
        <taxon>Metazoa</taxon>
        <taxon>Chordata</taxon>
        <taxon>Craniata</taxon>
        <taxon>Vertebrata</taxon>
        <taxon>Euteleostomi</taxon>
        <taxon>Mammalia</taxon>
        <taxon>Eutheria</taxon>
        <taxon>Laurasiatheria</taxon>
        <taxon>Artiodactyla</taxon>
        <taxon>Whippomorpha</taxon>
        <taxon>Cetacea</taxon>
        <taxon>Odontoceti</taxon>
        <taxon>Lipotidae</taxon>
        <taxon>Lipotes</taxon>
    </lineage>
</organism>
<dbReference type="PANTHER" id="PTHR36462">
    <property type="entry name" value="CHROMOSOME 12 OPEN READING FRAME 71"/>
    <property type="match status" value="1"/>
</dbReference>
<sequence length="412" mass="46460">MAFVLLPSRGILISRDDMETGYFGSKALATAAFYPFFLSSHIFDYNLGPCVAVDLKDFSPPRFMAQELAAPLSRGQPPEQSITEITTYPWDEGDLLRFAPLNSMAHSFSSSSESNLSLSVGYFPCEDNFSYENINSCEDTSSEGPSIHFVPPIQGTWQTENIGRILGRRDKIQDDSEQFCKLSITLAWDVDMGSKNSDSMANWDLSGDNQWIDKYPKEKTQLTLSKLDGLMQKLEKFLENQKDDEDEDCVFHESMQQEDSQLSSSSPPGMAQVSHQEHESCQHLAKFNPSENEDVIQFPQIPPRLQKHELAEIISQVTGSQRTSIAETSSISSGLQEKDTHSSTQALSCLNFRCIFRWLRHQVLSSFWGREHPEKATESPHQLAQKKRLSHRSKRIQPQASLELGHPISPGF</sequence>
<dbReference type="Proteomes" id="UP000265300">
    <property type="component" value="Unplaced"/>
</dbReference>
<feature type="compositionally biased region" description="Basic residues" evidence="1">
    <location>
        <begin position="384"/>
        <end position="395"/>
    </location>
</feature>
<dbReference type="PANTHER" id="PTHR36462:SF1">
    <property type="entry name" value="CHROMOSOME 12 OPEN READING FRAME 71"/>
    <property type="match status" value="1"/>
</dbReference>
<gene>
    <name evidence="3" type="primary">LOC103086297</name>
</gene>
<dbReference type="AlphaFoldDB" id="A0A340WFL6"/>
<dbReference type="InterPro" id="IPR027908">
    <property type="entry name" value="DUF4640"/>
</dbReference>
<dbReference type="InParanoid" id="A0A340WFL6"/>
<dbReference type="Pfam" id="PF15480">
    <property type="entry name" value="DUF4640"/>
    <property type="match status" value="1"/>
</dbReference>
<dbReference type="GeneID" id="103086297"/>
<dbReference type="RefSeq" id="XP_007446372.1">
    <property type="nucleotide sequence ID" value="XM_007446310.1"/>
</dbReference>